<proteinExistence type="predicted"/>
<feature type="region of interest" description="Disordered" evidence="1">
    <location>
        <begin position="18"/>
        <end position="62"/>
    </location>
</feature>
<name>A0A2H1VT96_SPOFR</name>
<organism evidence="2">
    <name type="scientific">Spodoptera frugiperda</name>
    <name type="common">Fall armyworm</name>
    <dbReference type="NCBI Taxonomy" id="7108"/>
    <lineage>
        <taxon>Eukaryota</taxon>
        <taxon>Metazoa</taxon>
        <taxon>Ecdysozoa</taxon>
        <taxon>Arthropoda</taxon>
        <taxon>Hexapoda</taxon>
        <taxon>Insecta</taxon>
        <taxon>Pterygota</taxon>
        <taxon>Neoptera</taxon>
        <taxon>Endopterygota</taxon>
        <taxon>Lepidoptera</taxon>
        <taxon>Glossata</taxon>
        <taxon>Ditrysia</taxon>
        <taxon>Noctuoidea</taxon>
        <taxon>Noctuidae</taxon>
        <taxon>Amphipyrinae</taxon>
        <taxon>Spodoptera</taxon>
    </lineage>
</organism>
<dbReference type="EMBL" id="ODYU01004294">
    <property type="protein sequence ID" value="SOQ44008.1"/>
    <property type="molecule type" value="Genomic_DNA"/>
</dbReference>
<evidence type="ECO:0000313" key="2">
    <source>
        <dbReference type="EMBL" id="SOQ44008.1"/>
    </source>
</evidence>
<feature type="compositionally biased region" description="Polar residues" evidence="1">
    <location>
        <begin position="18"/>
        <end position="41"/>
    </location>
</feature>
<gene>
    <name evidence="2" type="ORF">SFRICE_038801</name>
</gene>
<protein>
    <submittedName>
        <fullName evidence="2">SFRICE_038801</fullName>
    </submittedName>
</protein>
<evidence type="ECO:0000256" key="1">
    <source>
        <dbReference type="SAM" id="MobiDB-lite"/>
    </source>
</evidence>
<sequence length="62" mass="7037">MNDDIDCKFGVVTRSPVNEQTDYGKQSPSPIDTRNTRGYTTSRKKKQITITSLNIEQDSEMP</sequence>
<accession>A0A2H1VT96</accession>
<reference evidence="2" key="1">
    <citation type="submission" date="2016-07" db="EMBL/GenBank/DDBJ databases">
        <authorList>
            <person name="Bretaudeau A."/>
        </authorList>
    </citation>
    <scope>NUCLEOTIDE SEQUENCE</scope>
    <source>
        <strain evidence="2">Rice</strain>
        <tissue evidence="2">Whole body</tissue>
    </source>
</reference>
<dbReference type="AlphaFoldDB" id="A0A2H1VT96"/>